<dbReference type="AlphaFoldDB" id="A0A8S9NY00"/>
<evidence type="ECO:0000313" key="2">
    <source>
        <dbReference type="EMBL" id="KAF3509838.1"/>
    </source>
</evidence>
<gene>
    <name evidence="2" type="ORF">F2Q69_00005458</name>
</gene>
<feature type="region of interest" description="Disordered" evidence="1">
    <location>
        <begin position="1"/>
        <end position="33"/>
    </location>
</feature>
<sequence length="129" mass="13795">MTELPPGNDNGGVPLSLPSTSAEATAAGSKRFRRPSVRLGEIGGDQLYNHHGWQGRKPKWNKKDMSKPSARTRALTNLSSGYENTGALKRRKCGSFRCWELAGQETGRVIAGSGAAGTIQLGIENWGNG</sequence>
<evidence type="ECO:0000313" key="3">
    <source>
        <dbReference type="Proteomes" id="UP000712600"/>
    </source>
</evidence>
<protein>
    <submittedName>
        <fullName evidence="2">Uncharacterized protein</fullName>
    </submittedName>
</protein>
<feature type="region of interest" description="Disordered" evidence="1">
    <location>
        <begin position="48"/>
        <end position="70"/>
    </location>
</feature>
<dbReference type="EMBL" id="QGKX02001521">
    <property type="protein sequence ID" value="KAF3509838.1"/>
    <property type="molecule type" value="Genomic_DNA"/>
</dbReference>
<proteinExistence type="predicted"/>
<comment type="caution">
    <text evidence="2">The sequence shown here is derived from an EMBL/GenBank/DDBJ whole genome shotgun (WGS) entry which is preliminary data.</text>
</comment>
<dbReference type="Proteomes" id="UP000712600">
    <property type="component" value="Unassembled WGS sequence"/>
</dbReference>
<evidence type="ECO:0000256" key="1">
    <source>
        <dbReference type="SAM" id="MobiDB-lite"/>
    </source>
</evidence>
<name>A0A8S9NY00_BRACR</name>
<reference evidence="2" key="1">
    <citation type="submission" date="2019-12" db="EMBL/GenBank/DDBJ databases">
        <title>Genome sequencing and annotation of Brassica cretica.</title>
        <authorList>
            <person name="Studholme D.J."/>
            <person name="Sarris P."/>
        </authorList>
    </citation>
    <scope>NUCLEOTIDE SEQUENCE</scope>
    <source>
        <strain evidence="2">PFS-109/04</strain>
        <tissue evidence="2">Leaf</tissue>
    </source>
</reference>
<organism evidence="2 3">
    <name type="scientific">Brassica cretica</name>
    <name type="common">Mustard</name>
    <dbReference type="NCBI Taxonomy" id="69181"/>
    <lineage>
        <taxon>Eukaryota</taxon>
        <taxon>Viridiplantae</taxon>
        <taxon>Streptophyta</taxon>
        <taxon>Embryophyta</taxon>
        <taxon>Tracheophyta</taxon>
        <taxon>Spermatophyta</taxon>
        <taxon>Magnoliopsida</taxon>
        <taxon>eudicotyledons</taxon>
        <taxon>Gunneridae</taxon>
        <taxon>Pentapetalae</taxon>
        <taxon>rosids</taxon>
        <taxon>malvids</taxon>
        <taxon>Brassicales</taxon>
        <taxon>Brassicaceae</taxon>
        <taxon>Brassiceae</taxon>
        <taxon>Brassica</taxon>
    </lineage>
</organism>
<accession>A0A8S9NY00</accession>